<keyword evidence="2" id="KW-1185">Reference proteome</keyword>
<dbReference type="EMBL" id="VICH01000004">
    <property type="protein sequence ID" value="TQV68727.1"/>
    <property type="molecule type" value="Genomic_DNA"/>
</dbReference>
<dbReference type="OrthoDB" id="7364954at2"/>
<sequence length="348" mass="39197">MTCNQEQLLEAAESAARATYDGKTHSALSLYDALRADLPSLEMAKLDEPLRRRLCTASYRPRPSLAKAILSAAKKPRQVDVKDKIADSQKVAALFIHAHDGYLREKAVQCFNPVDTAGRAALLLRCNDWVENVRFAAHVKLRELLPGWTADDLKDLVLFTVDRIDDWQRGGAVAAADLKDHREWQNALRLTLLQETSGPMARLLRKNLRTIDLDVLLPELAVDARSTFVRAVAVQTLLEGCARWHVSTEWQWVDKAYNLRRRIQKWDKRDVQVPAATVRAVLASAGRDKSAMVRKLAAEHLIREGIEAHSATYQLLVNDTSNAVRDRMDFCTRKWSGQGTVSERGQVK</sequence>
<proteinExistence type="predicted"/>
<reference evidence="1 2" key="1">
    <citation type="submission" date="2019-06" db="EMBL/GenBank/DDBJ databases">
        <title>A novel species of marine bacteria.</title>
        <authorList>
            <person name="Wang Y."/>
        </authorList>
    </citation>
    <scope>NUCLEOTIDE SEQUENCE [LARGE SCALE GENOMIC DNA]</scope>
    <source>
        <strain evidence="1 2">MA1-10</strain>
    </source>
</reference>
<dbReference type="Proteomes" id="UP000315816">
    <property type="component" value="Unassembled WGS sequence"/>
</dbReference>
<comment type="caution">
    <text evidence="1">The sequence shown here is derived from an EMBL/GenBank/DDBJ whole genome shotgun (WGS) entry which is preliminary data.</text>
</comment>
<accession>A0A545SUT5</accession>
<name>A0A545SUT5_9RHOB</name>
<evidence type="ECO:0000313" key="2">
    <source>
        <dbReference type="Proteomes" id="UP000315816"/>
    </source>
</evidence>
<dbReference type="RefSeq" id="WP_142852480.1">
    <property type="nucleotide sequence ID" value="NZ_FXWW01000001.1"/>
</dbReference>
<dbReference type="AlphaFoldDB" id="A0A545SUT5"/>
<organism evidence="1 2">
    <name type="scientific">Aliiroseovarius halocynthiae</name>
    <dbReference type="NCBI Taxonomy" id="985055"/>
    <lineage>
        <taxon>Bacteria</taxon>
        <taxon>Pseudomonadati</taxon>
        <taxon>Pseudomonadota</taxon>
        <taxon>Alphaproteobacteria</taxon>
        <taxon>Rhodobacterales</taxon>
        <taxon>Paracoccaceae</taxon>
        <taxon>Aliiroseovarius</taxon>
    </lineage>
</organism>
<gene>
    <name evidence="1" type="ORF">FIL88_03855</name>
</gene>
<protein>
    <submittedName>
        <fullName evidence="1">Uncharacterized protein</fullName>
    </submittedName>
</protein>
<evidence type="ECO:0000313" key="1">
    <source>
        <dbReference type="EMBL" id="TQV68727.1"/>
    </source>
</evidence>